<organism evidence="3 4">
    <name type="scientific">Galerina marginata (strain CBS 339.88)</name>
    <dbReference type="NCBI Taxonomy" id="685588"/>
    <lineage>
        <taxon>Eukaryota</taxon>
        <taxon>Fungi</taxon>
        <taxon>Dikarya</taxon>
        <taxon>Basidiomycota</taxon>
        <taxon>Agaricomycotina</taxon>
        <taxon>Agaricomycetes</taxon>
        <taxon>Agaricomycetidae</taxon>
        <taxon>Agaricales</taxon>
        <taxon>Agaricineae</taxon>
        <taxon>Strophariaceae</taxon>
        <taxon>Galerina</taxon>
    </lineage>
</organism>
<feature type="region of interest" description="Disordered" evidence="1">
    <location>
        <begin position="217"/>
        <end position="242"/>
    </location>
</feature>
<dbReference type="EMBL" id="KL142369">
    <property type="protein sequence ID" value="KDR83110.1"/>
    <property type="molecule type" value="Genomic_DNA"/>
</dbReference>
<dbReference type="InterPro" id="IPR003034">
    <property type="entry name" value="SAP_dom"/>
</dbReference>
<feature type="domain" description="SAP" evidence="2">
    <location>
        <begin position="37"/>
        <end position="70"/>
    </location>
</feature>
<keyword evidence="4" id="KW-1185">Reference proteome</keyword>
<proteinExistence type="predicted"/>
<dbReference type="AlphaFoldDB" id="A0A067TIR4"/>
<evidence type="ECO:0000256" key="1">
    <source>
        <dbReference type="SAM" id="MobiDB-lite"/>
    </source>
</evidence>
<protein>
    <recommendedName>
        <fullName evidence="2">SAP domain-containing protein</fullName>
    </recommendedName>
</protein>
<evidence type="ECO:0000313" key="4">
    <source>
        <dbReference type="Proteomes" id="UP000027222"/>
    </source>
</evidence>
<reference evidence="4" key="1">
    <citation type="journal article" date="2014" name="Proc. Natl. Acad. Sci. U.S.A.">
        <title>Extensive sampling of basidiomycete genomes demonstrates inadequacy of the white-rot/brown-rot paradigm for wood decay fungi.</title>
        <authorList>
            <person name="Riley R."/>
            <person name="Salamov A.A."/>
            <person name="Brown D.W."/>
            <person name="Nagy L.G."/>
            <person name="Floudas D."/>
            <person name="Held B.W."/>
            <person name="Levasseur A."/>
            <person name="Lombard V."/>
            <person name="Morin E."/>
            <person name="Otillar R."/>
            <person name="Lindquist E.A."/>
            <person name="Sun H."/>
            <person name="LaButti K.M."/>
            <person name="Schmutz J."/>
            <person name="Jabbour D."/>
            <person name="Luo H."/>
            <person name="Baker S.E."/>
            <person name="Pisabarro A.G."/>
            <person name="Walton J.D."/>
            <person name="Blanchette R.A."/>
            <person name="Henrissat B."/>
            <person name="Martin F."/>
            <person name="Cullen D."/>
            <person name="Hibbett D.S."/>
            <person name="Grigoriev I.V."/>
        </authorList>
    </citation>
    <scope>NUCLEOTIDE SEQUENCE [LARGE SCALE GENOMIC DNA]</scope>
    <source>
        <strain evidence="4">CBS 339.88</strain>
    </source>
</reference>
<name>A0A067TIR4_GALM3</name>
<sequence>MATVDVTMADGTQPLEDGLDFPTIVDGAVGGIVRINIENLKKPRLQDLCRTYRLPHTGKMALLRQRLRDFSGQQDNWNTKLKGPARNSHLGTQSSKNGKVTKAASQKQSTKRREALFEPTIPCTAGLPTGLSTAVPGPRWNEAQHQEDMEWARHILNKYPYRNEEAQLELARQQEAESSLSRTFAGDESLRQGIDMANSHLKALLSYVAPPGGIPEASSSGFKARSLSASAEQTDNDHASNRLPLQSPIVTTPIFNHQPPSQPASSFVTAATSSYGAGVHVPTRTITLAKGQKVTFTQNDVRDPPALSFANLGADLPVLNSMWDDVTEHWRGSSPLRIHGVPIPVVYWKDVYTSKGVPKGEVPWMPKQWKGTKSKYFDWKVLVKRWREGTPEQFWSAFTVDGVRLGYKAILSKLEESRKSRNSALSDQARYEYGEQFAETFSYFKNNKRHVKTKACSIAKQYRTLKGLPPDDDDDEE</sequence>
<dbReference type="HOGENOM" id="CLU_036103_0_0_1"/>
<gene>
    <name evidence="3" type="ORF">GALMADRAFT_276082</name>
</gene>
<dbReference type="OrthoDB" id="3049189at2759"/>
<evidence type="ECO:0000313" key="3">
    <source>
        <dbReference type="EMBL" id="KDR83110.1"/>
    </source>
</evidence>
<feature type="compositionally biased region" description="Polar residues" evidence="1">
    <location>
        <begin position="217"/>
        <end position="233"/>
    </location>
</feature>
<accession>A0A067TIR4</accession>
<dbReference type="STRING" id="685588.A0A067TIR4"/>
<dbReference type="Proteomes" id="UP000027222">
    <property type="component" value="Unassembled WGS sequence"/>
</dbReference>
<dbReference type="Pfam" id="PF02037">
    <property type="entry name" value="SAP"/>
    <property type="match status" value="1"/>
</dbReference>
<evidence type="ECO:0000259" key="2">
    <source>
        <dbReference type="Pfam" id="PF02037"/>
    </source>
</evidence>
<feature type="compositionally biased region" description="Polar residues" evidence="1">
    <location>
        <begin position="89"/>
        <end position="108"/>
    </location>
</feature>
<feature type="region of interest" description="Disordered" evidence="1">
    <location>
        <begin position="73"/>
        <end position="114"/>
    </location>
</feature>